<dbReference type="InterPro" id="IPR015847">
    <property type="entry name" value="ExoRNase_PH_dom2"/>
</dbReference>
<keyword evidence="8 9" id="KW-0694">RNA-binding</keyword>
<reference evidence="12 13" key="1">
    <citation type="journal article" date="2016" name="Nat. Commun.">
        <title>Thousands of microbial genomes shed light on interconnected biogeochemical processes in an aquifer system.</title>
        <authorList>
            <person name="Anantharaman K."/>
            <person name="Brown C.T."/>
            <person name="Hug L.A."/>
            <person name="Sharon I."/>
            <person name="Castelle C.J."/>
            <person name="Probst A.J."/>
            <person name="Thomas B.C."/>
            <person name="Singh A."/>
            <person name="Wilkins M.J."/>
            <person name="Karaoz U."/>
            <person name="Brodie E.L."/>
            <person name="Williams K.H."/>
            <person name="Hubbard S.S."/>
            <person name="Banfield J.F."/>
        </authorList>
    </citation>
    <scope>NUCLEOTIDE SEQUENCE [LARGE SCALE GENOMIC DNA]</scope>
</reference>
<evidence type="ECO:0000256" key="6">
    <source>
        <dbReference type="ARBA" id="ARBA00022723"/>
    </source>
</evidence>
<evidence type="ECO:0000256" key="1">
    <source>
        <dbReference type="ARBA" id="ARBA00004496"/>
    </source>
</evidence>
<dbReference type="Proteomes" id="UP000176583">
    <property type="component" value="Unassembled WGS sequence"/>
</dbReference>
<dbReference type="SUPFAM" id="SSF54791">
    <property type="entry name" value="Eukaryotic type KH-domain (KH-domain type I)"/>
    <property type="match status" value="1"/>
</dbReference>
<dbReference type="Pfam" id="PF00575">
    <property type="entry name" value="S1"/>
    <property type="match status" value="1"/>
</dbReference>
<dbReference type="InterPro" id="IPR036612">
    <property type="entry name" value="KH_dom_type_1_sf"/>
</dbReference>
<dbReference type="InterPro" id="IPR004087">
    <property type="entry name" value="KH_dom"/>
</dbReference>
<name>A0A1F4UHT7_UNCKA</name>
<comment type="similarity">
    <text evidence="2 9">Belongs to the polyribonucleotide nucleotidyltransferase family.</text>
</comment>
<feature type="binding site" evidence="9">
    <location>
        <position position="489"/>
    </location>
    <ligand>
        <name>Mg(2+)</name>
        <dbReference type="ChEBI" id="CHEBI:18420"/>
    </ligand>
</feature>
<keyword evidence="3 9" id="KW-0963">Cytoplasm</keyword>
<dbReference type="CDD" id="cd11363">
    <property type="entry name" value="RNase_PH_PNPase_1"/>
    <property type="match status" value="1"/>
</dbReference>
<protein>
    <recommendedName>
        <fullName evidence="9">Polyribonucleotide nucleotidyltransferase</fullName>
        <ecNumber evidence="9">2.7.7.8</ecNumber>
    </recommendedName>
    <alternativeName>
        <fullName evidence="9">Polynucleotide phosphorylase</fullName>
        <shortName evidence="9">PNPase</shortName>
    </alternativeName>
</protein>
<evidence type="ECO:0000256" key="10">
    <source>
        <dbReference type="SAM" id="MobiDB-lite"/>
    </source>
</evidence>
<dbReference type="HAMAP" id="MF_01595">
    <property type="entry name" value="PNPase"/>
    <property type="match status" value="1"/>
</dbReference>
<dbReference type="GO" id="GO:0000287">
    <property type="term" value="F:magnesium ion binding"/>
    <property type="evidence" value="ECO:0007669"/>
    <property type="project" value="UniProtKB-UniRule"/>
</dbReference>
<feature type="compositionally biased region" description="Basic and acidic residues" evidence="10">
    <location>
        <begin position="693"/>
        <end position="711"/>
    </location>
</feature>
<dbReference type="Gene3D" id="3.30.230.70">
    <property type="entry name" value="GHMP Kinase, N-terminal domain"/>
    <property type="match status" value="2"/>
</dbReference>
<dbReference type="CDD" id="cd04472">
    <property type="entry name" value="S1_PNPase"/>
    <property type="match status" value="1"/>
</dbReference>
<dbReference type="AlphaFoldDB" id="A0A1F4UHT7"/>
<dbReference type="CDD" id="cd11364">
    <property type="entry name" value="RNase_PH_PNPase_2"/>
    <property type="match status" value="1"/>
</dbReference>
<dbReference type="GO" id="GO:0005829">
    <property type="term" value="C:cytosol"/>
    <property type="evidence" value="ECO:0007669"/>
    <property type="project" value="UniProtKB-ARBA"/>
</dbReference>
<organism evidence="12 13">
    <name type="scientific">candidate division WWE3 bacterium RBG_19FT_COMBO_53_11</name>
    <dbReference type="NCBI Taxonomy" id="1802613"/>
    <lineage>
        <taxon>Bacteria</taxon>
        <taxon>Katanobacteria</taxon>
    </lineage>
</organism>
<dbReference type="InterPro" id="IPR004088">
    <property type="entry name" value="KH_dom_type_1"/>
</dbReference>
<dbReference type="Gene3D" id="3.30.1370.10">
    <property type="entry name" value="K Homology domain, type 1"/>
    <property type="match status" value="1"/>
</dbReference>
<keyword evidence="4 9" id="KW-0808">Transferase</keyword>
<dbReference type="FunFam" id="3.30.1370.10:FF:000001">
    <property type="entry name" value="Polyribonucleotide nucleotidyltransferase"/>
    <property type="match status" value="1"/>
</dbReference>
<dbReference type="NCBIfam" id="NF008805">
    <property type="entry name" value="PRK11824.1"/>
    <property type="match status" value="1"/>
</dbReference>
<proteinExistence type="inferred from homology"/>
<dbReference type="SMART" id="SM00322">
    <property type="entry name" value="KH"/>
    <property type="match status" value="1"/>
</dbReference>
<dbReference type="Pfam" id="PF00013">
    <property type="entry name" value="KH_1"/>
    <property type="match status" value="1"/>
</dbReference>
<dbReference type="PROSITE" id="PS50084">
    <property type="entry name" value="KH_TYPE_1"/>
    <property type="match status" value="1"/>
</dbReference>
<dbReference type="InterPro" id="IPR036345">
    <property type="entry name" value="ExoRNase_PH_dom2_sf"/>
</dbReference>
<dbReference type="PANTHER" id="PTHR11252:SF0">
    <property type="entry name" value="POLYRIBONUCLEOTIDE NUCLEOTIDYLTRANSFERASE 1, MITOCHONDRIAL"/>
    <property type="match status" value="1"/>
</dbReference>
<evidence type="ECO:0000256" key="8">
    <source>
        <dbReference type="ARBA" id="ARBA00022884"/>
    </source>
</evidence>
<evidence type="ECO:0000313" key="13">
    <source>
        <dbReference type="Proteomes" id="UP000176583"/>
    </source>
</evidence>
<dbReference type="GO" id="GO:0006396">
    <property type="term" value="P:RNA processing"/>
    <property type="evidence" value="ECO:0007669"/>
    <property type="project" value="InterPro"/>
</dbReference>
<comment type="cofactor">
    <cofactor evidence="9">
        <name>Mg(2+)</name>
        <dbReference type="ChEBI" id="CHEBI:18420"/>
    </cofactor>
</comment>
<dbReference type="SUPFAM" id="SSF54211">
    <property type="entry name" value="Ribosomal protein S5 domain 2-like"/>
    <property type="match status" value="2"/>
</dbReference>
<comment type="catalytic activity">
    <reaction evidence="9">
        <text>RNA(n+1) + phosphate = RNA(n) + a ribonucleoside 5'-diphosphate</text>
        <dbReference type="Rhea" id="RHEA:22096"/>
        <dbReference type="Rhea" id="RHEA-COMP:14527"/>
        <dbReference type="Rhea" id="RHEA-COMP:17342"/>
        <dbReference type="ChEBI" id="CHEBI:43474"/>
        <dbReference type="ChEBI" id="CHEBI:57930"/>
        <dbReference type="ChEBI" id="CHEBI:140395"/>
        <dbReference type="EC" id="2.7.7.8"/>
    </reaction>
</comment>
<comment type="function">
    <text evidence="9">Involved in mRNA degradation. Catalyzes the phosphorolysis of single-stranded polyribonucleotides processively in the 3'- to 5'-direction.</text>
</comment>
<dbReference type="SUPFAM" id="SSF55666">
    <property type="entry name" value="Ribonuclease PH domain 2-like"/>
    <property type="match status" value="2"/>
</dbReference>
<feature type="binding site" evidence="9">
    <location>
        <position position="495"/>
    </location>
    <ligand>
        <name>Mg(2+)</name>
        <dbReference type="ChEBI" id="CHEBI:18420"/>
    </ligand>
</feature>
<dbReference type="InterPro" id="IPR015848">
    <property type="entry name" value="PNPase_PH_RNA-bd_bac/org-type"/>
</dbReference>
<dbReference type="SMART" id="SM00316">
    <property type="entry name" value="S1"/>
    <property type="match status" value="1"/>
</dbReference>
<dbReference type="InterPro" id="IPR003029">
    <property type="entry name" value="S1_domain"/>
</dbReference>
<evidence type="ECO:0000259" key="11">
    <source>
        <dbReference type="PROSITE" id="PS50126"/>
    </source>
</evidence>
<dbReference type="FunFam" id="3.30.230.70:FF:000001">
    <property type="entry name" value="Polyribonucleotide nucleotidyltransferase"/>
    <property type="match status" value="1"/>
</dbReference>
<evidence type="ECO:0000256" key="4">
    <source>
        <dbReference type="ARBA" id="ARBA00022679"/>
    </source>
</evidence>
<dbReference type="InterPro" id="IPR001247">
    <property type="entry name" value="ExoRNase_PH_dom1"/>
</dbReference>
<dbReference type="GO" id="GO:0006402">
    <property type="term" value="P:mRNA catabolic process"/>
    <property type="evidence" value="ECO:0007669"/>
    <property type="project" value="UniProtKB-UniRule"/>
</dbReference>
<dbReference type="GO" id="GO:0004654">
    <property type="term" value="F:polyribonucleotide nucleotidyltransferase activity"/>
    <property type="evidence" value="ECO:0007669"/>
    <property type="project" value="UniProtKB-UniRule"/>
</dbReference>
<feature type="compositionally biased region" description="Low complexity" evidence="10">
    <location>
        <begin position="733"/>
        <end position="750"/>
    </location>
</feature>
<sequence length="772" mass="83530">MAKVIKKEIEVSGRTLSMEYGELASQANGAVLVRYGDTVVLATATSEPAKEDIGYFPLTVDYVERLYAGGIIKGSRFVKREGRPSDEAIISGRLIDRSIRPLFPKEFGDQVQVVLTVLSVDKENDPAVLGVIGASAALACSNIPWEGPIAAVRIGRKPAESGAGELLLNPIATEIAVSDLDLIVSGKADEIVMVEGGAGEVSEEEILKAVEFAQAAVVPITKFISELAEEVKIEKMKAEVDPQIKHMFEDLRDFALAPLKELVEKTTSKEVFNEKLTELSEKMFEKFEGTYQKVAMSTALGDLTKEAVRELVITDGKRTDGRKLDEVRPLHIRVGVLPRTHGSALFQRGETQVLTTATLGSTSLEQILESPTGETTKRFMHHYYFPPFSTGEVGRIGTPARREIGHSALAERALERMIPDSGQFPYAIRLVSEALSSNGSTSMASTCGSTLALMDAGVPIKAPVSGVAMGLFTDGKTFRVLTDIAGIEDQCGDMDFKVAGTAKGVTVIQMDIKVKGLPHKVMVEALAAAHKARLGILEAMLKVLDKPREALSKYAPKVAIIKVPIEKIGEVIGPGGRMIRRLTEQTGTEINIDDDGTVSISGPDEDKVNEARKLVDDLTREVQVGEIFEGTVQRIMDFGAFVEILPGKEGMVHVSELAYSFVAKPTDVVNIGDKVKVKVIEIDAMGRINLSKKALEKPPEGYQERPREDRGGPSGPPRPGGRPFRPGFGGGSSYRRGPSSRRPGGYPPSRNSGFGSRESGGQYRPSFDRGRR</sequence>
<evidence type="ECO:0000256" key="5">
    <source>
        <dbReference type="ARBA" id="ARBA00022695"/>
    </source>
</evidence>
<dbReference type="FunFam" id="2.40.50.140:FF:000023">
    <property type="entry name" value="Polyribonucleotide nucleotidyltransferase"/>
    <property type="match status" value="1"/>
</dbReference>
<dbReference type="FunFam" id="3.30.230.70:FF:000002">
    <property type="entry name" value="Polyribonucleotide nucleotidyltransferase"/>
    <property type="match status" value="1"/>
</dbReference>
<dbReference type="NCBIfam" id="TIGR03591">
    <property type="entry name" value="polynuc_phos"/>
    <property type="match status" value="1"/>
</dbReference>
<dbReference type="EC" id="2.7.7.8" evidence="9"/>
<feature type="domain" description="S1 motif" evidence="11">
    <location>
        <begin position="625"/>
        <end position="693"/>
    </location>
</feature>
<accession>A0A1F4UHT7</accession>
<evidence type="ECO:0000256" key="2">
    <source>
        <dbReference type="ARBA" id="ARBA00007404"/>
    </source>
</evidence>
<dbReference type="InterPro" id="IPR020568">
    <property type="entry name" value="Ribosomal_Su5_D2-typ_SF"/>
</dbReference>
<dbReference type="STRING" id="1802613.A2V54_03270"/>
<evidence type="ECO:0000256" key="9">
    <source>
        <dbReference type="HAMAP-Rule" id="MF_01595"/>
    </source>
</evidence>
<dbReference type="InterPro" id="IPR012162">
    <property type="entry name" value="PNPase"/>
</dbReference>
<evidence type="ECO:0000256" key="3">
    <source>
        <dbReference type="ARBA" id="ARBA00022490"/>
    </source>
</evidence>
<dbReference type="Pfam" id="PF01138">
    <property type="entry name" value="RNase_PH"/>
    <property type="match status" value="2"/>
</dbReference>
<dbReference type="GO" id="GO:0003723">
    <property type="term" value="F:RNA binding"/>
    <property type="evidence" value="ECO:0007669"/>
    <property type="project" value="UniProtKB-UniRule"/>
</dbReference>
<feature type="region of interest" description="Disordered" evidence="10">
    <location>
        <begin position="693"/>
        <end position="772"/>
    </location>
</feature>
<dbReference type="PIRSF" id="PIRSF005499">
    <property type="entry name" value="PNPase"/>
    <property type="match status" value="1"/>
</dbReference>
<keyword evidence="5 9" id="KW-0548">Nucleotidyltransferase</keyword>
<dbReference type="Gene3D" id="2.40.50.140">
    <property type="entry name" value="Nucleic acid-binding proteins"/>
    <property type="match status" value="1"/>
</dbReference>
<dbReference type="PROSITE" id="PS50126">
    <property type="entry name" value="S1"/>
    <property type="match status" value="1"/>
</dbReference>
<dbReference type="Pfam" id="PF03726">
    <property type="entry name" value="PNPase"/>
    <property type="match status" value="1"/>
</dbReference>
<dbReference type="SUPFAM" id="SSF50249">
    <property type="entry name" value="Nucleic acid-binding proteins"/>
    <property type="match status" value="1"/>
</dbReference>
<keyword evidence="7 9" id="KW-0460">Magnesium</keyword>
<dbReference type="GO" id="GO:0000175">
    <property type="term" value="F:3'-5'-RNA exonuclease activity"/>
    <property type="evidence" value="ECO:0007669"/>
    <property type="project" value="TreeGrafter"/>
</dbReference>
<dbReference type="Pfam" id="PF03725">
    <property type="entry name" value="RNase_PH_C"/>
    <property type="match status" value="2"/>
</dbReference>
<dbReference type="EMBL" id="MEUW01000021">
    <property type="protein sequence ID" value="OGC44370.1"/>
    <property type="molecule type" value="Genomic_DNA"/>
</dbReference>
<comment type="subcellular location">
    <subcellularLocation>
        <location evidence="1 9">Cytoplasm</location>
    </subcellularLocation>
</comment>
<dbReference type="InterPro" id="IPR012340">
    <property type="entry name" value="NA-bd_OB-fold"/>
</dbReference>
<evidence type="ECO:0000313" key="12">
    <source>
        <dbReference type="EMBL" id="OGC44370.1"/>
    </source>
</evidence>
<comment type="caution">
    <text evidence="12">The sequence shown here is derived from an EMBL/GenBank/DDBJ whole genome shotgun (WGS) entry which is preliminary data.</text>
</comment>
<dbReference type="InterPro" id="IPR027408">
    <property type="entry name" value="PNPase/RNase_PH_dom_sf"/>
</dbReference>
<gene>
    <name evidence="9" type="primary">pnp</name>
    <name evidence="12" type="ORF">A2V54_03270</name>
</gene>
<keyword evidence="6 9" id="KW-0479">Metal-binding</keyword>
<dbReference type="PANTHER" id="PTHR11252">
    <property type="entry name" value="POLYRIBONUCLEOTIDE NUCLEOTIDYLTRANSFERASE"/>
    <property type="match status" value="1"/>
</dbReference>
<evidence type="ECO:0000256" key="7">
    <source>
        <dbReference type="ARBA" id="ARBA00022842"/>
    </source>
</evidence>
<dbReference type="CDD" id="cd02393">
    <property type="entry name" value="KH-I_PNPase"/>
    <property type="match status" value="1"/>
</dbReference>